<evidence type="ECO:0000259" key="3">
    <source>
        <dbReference type="Pfam" id="PF01408"/>
    </source>
</evidence>
<name>A0A5P2CEM5_STRVZ</name>
<dbReference type="SUPFAM" id="SSF51735">
    <property type="entry name" value="NAD(P)-binding Rossmann-fold domains"/>
    <property type="match status" value="1"/>
</dbReference>
<gene>
    <name evidence="5" type="ORF">DEJ49_07675</name>
</gene>
<dbReference type="Proteomes" id="UP000324015">
    <property type="component" value="Chromosome"/>
</dbReference>
<sequence length="407" mass="42202">MNSFPAPVRVGLVGLSARGGWAPHSHVPALALLDGYELRALSASSDASARAAGARYGVPLAFGSTAELVRSDEVDLVVVSVRVPLHREVVLGALDAGKAVLCEWPLGNGLAEAEELAGAAARAGVRTFVGLQARSAPAVRFVRDLVEEGYVGEVLSTSLVASGRRWGPVFEPSGEYLLDRRNGGTMLTIPFGHTIDAVSMVLGEFTEVSATLATRRPVVHEEGTGRPAAMTVDDQIAVSGRLASGAVASVHFRAGLSRGTDFHWEINGTEGDLVVTGDSGHLQQASLTVRGGRGTDTGVSELPVPARCFDVPAIDELRGLPAYNVGAQYAQVLADLTEGTAHAPDFAHAARRQRLLDAIEHSAATGTRVRLQGSGPTSRPAAPSASSGGTRCGRTSPRSPPPPATAP</sequence>
<evidence type="ECO:0000313" key="5">
    <source>
        <dbReference type="EMBL" id="QES40893.1"/>
    </source>
</evidence>
<evidence type="ECO:0000256" key="1">
    <source>
        <dbReference type="ARBA" id="ARBA00023002"/>
    </source>
</evidence>
<dbReference type="Pfam" id="PF01408">
    <property type="entry name" value="GFO_IDH_MocA"/>
    <property type="match status" value="1"/>
</dbReference>
<dbReference type="InterPro" id="IPR036291">
    <property type="entry name" value="NAD(P)-bd_dom_sf"/>
</dbReference>
<dbReference type="GO" id="GO:0016491">
    <property type="term" value="F:oxidoreductase activity"/>
    <property type="evidence" value="ECO:0007669"/>
    <property type="project" value="UniProtKB-KW"/>
</dbReference>
<dbReference type="AlphaFoldDB" id="A0A5P2CEM5"/>
<organism evidence="5 6">
    <name type="scientific">Streptomyces venezuelae</name>
    <dbReference type="NCBI Taxonomy" id="54571"/>
    <lineage>
        <taxon>Bacteria</taxon>
        <taxon>Bacillati</taxon>
        <taxon>Actinomycetota</taxon>
        <taxon>Actinomycetes</taxon>
        <taxon>Kitasatosporales</taxon>
        <taxon>Streptomycetaceae</taxon>
        <taxon>Streptomyces</taxon>
    </lineage>
</organism>
<keyword evidence="1" id="KW-0560">Oxidoreductase</keyword>
<dbReference type="InterPro" id="IPR055080">
    <property type="entry name" value="Gal80p-like_C"/>
</dbReference>
<dbReference type="Gene3D" id="3.30.360.10">
    <property type="entry name" value="Dihydrodipicolinate Reductase, domain 2"/>
    <property type="match status" value="1"/>
</dbReference>
<evidence type="ECO:0000256" key="2">
    <source>
        <dbReference type="SAM" id="MobiDB-lite"/>
    </source>
</evidence>
<dbReference type="PANTHER" id="PTHR43818">
    <property type="entry name" value="BCDNA.GH03377"/>
    <property type="match status" value="1"/>
</dbReference>
<dbReference type="GO" id="GO:0000166">
    <property type="term" value="F:nucleotide binding"/>
    <property type="evidence" value="ECO:0007669"/>
    <property type="project" value="InterPro"/>
</dbReference>
<proteinExistence type="predicted"/>
<dbReference type="Gene3D" id="3.40.50.720">
    <property type="entry name" value="NAD(P)-binding Rossmann-like Domain"/>
    <property type="match status" value="1"/>
</dbReference>
<dbReference type="InterPro" id="IPR050463">
    <property type="entry name" value="Gfo/Idh/MocA_oxidrdct_glycsds"/>
</dbReference>
<protein>
    <submittedName>
        <fullName evidence="5">Oxidoreductase</fullName>
    </submittedName>
</protein>
<feature type="region of interest" description="Disordered" evidence="2">
    <location>
        <begin position="366"/>
        <end position="407"/>
    </location>
</feature>
<feature type="compositionally biased region" description="Low complexity" evidence="2">
    <location>
        <begin position="373"/>
        <end position="397"/>
    </location>
</feature>
<evidence type="ECO:0000259" key="4">
    <source>
        <dbReference type="Pfam" id="PF22685"/>
    </source>
</evidence>
<dbReference type="PANTHER" id="PTHR43818:SF11">
    <property type="entry name" value="BCDNA.GH03377"/>
    <property type="match status" value="1"/>
</dbReference>
<reference evidence="5 6" key="1">
    <citation type="submission" date="2018-05" db="EMBL/GenBank/DDBJ databases">
        <title>Streptomyces venezuelae.</title>
        <authorList>
            <person name="Kim W."/>
            <person name="Lee N."/>
            <person name="Cho B.-K."/>
        </authorList>
    </citation>
    <scope>NUCLEOTIDE SEQUENCE [LARGE SCALE GENOMIC DNA]</scope>
    <source>
        <strain evidence="5 6">ATCC 14585</strain>
    </source>
</reference>
<feature type="domain" description="Gfo/Idh/MocA-like oxidoreductase N-terminal" evidence="3">
    <location>
        <begin position="9"/>
        <end position="130"/>
    </location>
</feature>
<feature type="compositionally biased region" description="Pro residues" evidence="2">
    <location>
        <begin position="398"/>
        <end position="407"/>
    </location>
</feature>
<dbReference type="SUPFAM" id="SSF55347">
    <property type="entry name" value="Glyceraldehyde-3-phosphate dehydrogenase-like, C-terminal domain"/>
    <property type="match status" value="1"/>
</dbReference>
<dbReference type="Pfam" id="PF22685">
    <property type="entry name" value="Gal80p_C-like"/>
    <property type="match status" value="1"/>
</dbReference>
<accession>A0A5P2CEM5</accession>
<feature type="domain" description="Gal80p-like C-terminal" evidence="4">
    <location>
        <begin position="137"/>
        <end position="277"/>
    </location>
</feature>
<dbReference type="EMBL" id="CP029191">
    <property type="protein sequence ID" value="QES40893.1"/>
    <property type="molecule type" value="Genomic_DNA"/>
</dbReference>
<dbReference type="RefSeq" id="WP_150183425.1">
    <property type="nucleotide sequence ID" value="NZ_CP029191.1"/>
</dbReference>
<evidence type="ECO:0000313" key="6">
    <source>
        <dbReference type="Proteomes" id="UP000324015"/>
    </source>
</evidence>
<dbReference type="InterPro" id="IPR000683">
    <property type="entry name" value="Gfo/Idh/MocA-like_OxRdtase_N"/>
</dbReference>